<gene>
    <name evidence="1" type="ORF">SS37A_01800</name>
</gene>
<dbReference type="Pfam" id="PF00805">
    <property type="entry name" value="Pentapeptide"/>
    <property type="match status" value="1"/>
</dbReference>
<keyword evidence="2" id="KW-1185">Reference proteome</keyword>
<evidence type="ECO:0000313" key="1">
    <source>
        <dbReference type="EMBL" id="BDV32651.1"/>
    </source>
</evidence>
<accession>A0ABM8E424</accession>
<dbReference type="Gene3D" id="2.160.20.80">
    <property type="entry name" value="E3 ubiquitin-protein ligase SopA"/>
    <property type="match status" value="1"/>
</dbReference>
<proteinExistence type="predicted"/>
<dbReference type="InterPro" id="IPR001646">
    <property type="entry name" value="5peptide_repeat"/>
</dbReference>
<name>A0ABM8E424_9HYPH</name>
<organism evidence="1 2">
    <name type="scientific">Methylocystis iwaonis</name>
    <dbReference type="NCBI Taxonomy" id="2885079"/>
    <lineage>
        <taxon>Bacteria</taxon>
        <taxon>Pseudomonadati</taxon>
        <taxon>Pseudomonadota</taxon>
        <taxon>Alphaproteobacteria</taxon>
        <taxon>Hyphomicrobiales</taxon>
        <taxon>Methylocystaceae</taxon>
        <taxon>Methylocystis</taxon>
    </lineage>
</organism>
<reference evidence="1 2" key="1">
    <citation type="journal article" date="2023" name="Int. J. Syst. Evol. Microbiol.">
        <title>Methylocystis iwaonis sp. nov., a type II methane-oxidizing bacterium from surface soil of a rice paddy field in Japan, and emended description of the genus Methylocystis (ex Whittenbury et al. 1970) Bowman et al. 1993.</title>
        <authorList>
            <person name="Kaise H."/>
            <person name="Sawadogo J.B."/>
            <person name="Alam M.S."/>
            <person name="Ueno C."/>
            <person name="Dianou D."/>
            <person name="Shinjo R."/>
            <person name="Asakawa S."/>
        </authorList>
    </citation>
    <scope>NUCLEOTIDE SEQUENCE [LARGE SCALE GENOMIC DNA]</scope>
    <source>
        <strain evidence="1 2">SS37A-Re</strain>
    </source>
</reference>
<dbReference type="SUPFAM" id="SSF141571">
    <property type="entry name" value="Pentapeptide repeat-like"/>
    <property type="match status" value="1"/>
</dbReference>
<dbReference type="EMBL" id="AP027142">
    <property type="protein sequence ID" value="BDV32651.1"/>
    <property type="molecule type" value="Genomic_DNA"/>
</dbReference>
<dbReference type="RefSeq" id="WP_281929801.1">
    <property type="nucleotide sequence ID" value="NZ_AP027142.1"/>
</dbReference>
<evidence type="ECO:0000313" key="2">
    <source>
        <dbReference type="Proteomes" id="UP001317629"/>
    </source>
</evidence>
<sequence length="157" mass="17813">MGEMALVQQEEFTESCGRFASLPTETVFAYCSFEGFEISRPSVGGVILGCSFTRMSWYWEPFNTALISRTSFEDCVFRGCSFRGVDLLDCAFTRCRFELDNLGGACLFSDCRLVACVFENCAFVKDERPGKHAPLFEKNRFYDCRQIGTRGERLPFG</sequence>
<evidence type="ECO:0008006" key="3">
    <source>
        <dbReference type="Google" id="ProtNLM"/>
    </source>
</evidence>
<dbReference type="Proteomes" id="UP001317629">
    <property type="component" value="Chromosome"/>
</dbReference>
<protein>
    <recommendedName>
        <fullName evidence="3">Pentapeptide repeat-containing protein</fullName>
    </recommendedName>
</protein>